<dbReference type="InterPro" id="IPR006094">
    <property type="entry name" value="Oxid_FAD_bind_N"/>
</dbReference>
<keyword evidence="5" id="KW-0732">Signal</keyword>
<evidence type="ECO:0000313" key="8">
    <source>
        <dbReference type="Proteomes" id="UP000245910"/>
    </source>
</evidence>
<keyword evidence="8" id="KW-1185">Reference proteome</keyword>
<dbReference type="PANTHER" id="PTHR42973:SF53">
    <property type="entry name" value="FAD-BINDING PCMH-TYPE DOMAIN-CONTAINING PROTEIN-RELATED"/>
    <property type="match status" value="1"/>
</dbReference>
<dbReference type="InterPro" id="IPR016169">
    <property type="entry name" value="FAD-bd_PCMH_sub2"/>
</dbReference>
<feature type="chain" id="PRO_5014941094" description="FAD-binding PCMH-type domain-containing protein" evidence="5">
    <location>
        <begin position="16"/>
        <end position="510"/>
    </location>
</feature>
<dbReference type="Gene3D" id="3.30.465.10">
    <property type="match status" value="1"/>
</dbReference>
<dbReference type="STRING" id="56646.A0A2L2THX5"/>
<reference evidence="8" key="1">
    <citation type="submission" date="2014-10" db="EMBL/GenBank/DDBJ databases">
        <authorList>
            <person name="King R."/>
        </authorList>
    </citation>
    <scope>NUCLEOTIDE SEQUENCE [LARGE SCALE GENOMIC DNA]</scope>
    <source>
        <strain evidence="8">A3/5</strain>
    </source>
</reference>
<evidence type="ECO:0000259" key="6">
    <source>
        <dbReference type="PROSITE" id="PS51387"/>
    </source>
</evidence>
<proteinExistence type="inferred from homology"/>
<protein>
    <recommendedName>
        <fullName evidence="6">FAD-binding PCMH-type domain-containing protein</fullName>
    </recommendedName>
</protein>
<dbReference type="Proteomes" id="UP000245910">
    <property type="component" value="Chromosome I"/>
</dbReference>
<dbReference type="GO" id="GO:0071949">
    <property type="term" value="F:FAD binding"/>
    <property type="evidence" value="ECO:0007669"/>
    <property type="project" value="InterPro"/>
</dbReference>
<dbReference type="InterPro" id="IPR036318">
    <property type="entry name" value="FAD-bd_PCMH-like_sf"/>
</dbReference>
<evidence type="ECO:0000256" key="1">
    <source>
        <dbReference type="ARBA" id="ARBA00005466"/>
    </source>
</evidence>
<dbReference type="EMBL" id="LN649229">
    <property type="protein sequence ID" value="CEI67623.1"/>
    <property type="molecule type" value="Genomic_DNA"/>
</dbReference>
<keyword evidence="4" id="KW-0560">Oxidoreductase</keyword>
<dbReference type="InterPro" id="IPR050416">
    <property type="entry name" value="FAD-linked_Oxidoreductase"/>
</dbReference>
<dbReference type="AlphaFoldDB" id="A0A2L2THX5"/>
<evidence type="ECO:0000256" key="4">
    <source>
        <dbReference type="ARBA" id="ARBA00023002"/>
    </source>
</evidence>
<keyword evidence="3" id="KW-0274">FAD</keyword>
<dbReference type="InterPro" id="IPR016166">
    <property type="entry name" value="FAD-bd_PCMH"/>
</dbReference>
<dbReference type="Pfam" id="PF01565">
    <property type="entry name" value="FAD_binding_4"/>
    <property type="match status" value="1"/>
</dbReference>
<name>A0A2L2THX5_9HYPO</name>
<evidence type="ECO:0000256" key="5">
    <source>
        <dbReference type="SAM" id="SignalP"/>
    </source>
</evidence>
<sequence length="510" mass="56276">MRFVDVGLWALCAFASPEVPSSCCSKLQNIPKLYGKVYVSGTVEYEERLDTYYSANAALRSSCMVMPGSTDDVSVIMSVITENKCPFGMSSGKHSAYRNSNAVEDGITVDFGNKTPSEFYHLHPHEYTGYMNKTSYDTKTKIASIQPGSVWSHVYEALDHYGVAAVGGRASPVGVGGFITGGGYSFHSNVRGFGCNQVVNFEVVLADGRIVNANKNENPDLWKSLKGGSGNLGFVTRIDQRVVESNQIWAGFIFFDPSQRDVIFEKYIDFVENNDKDLASQLIVSMRWDGEQYILVSVVSNSNAIEAPTSFSDLLRVSSISNTTAKGKIADVMAQFTGSTPLGLYANWMTGTTRNDVRIMKFVYEKFEECVEKMRAHASNSEFNVLVQFQPFTPSMVKHGQESGGDILGLDSIVADGPAINWLIVVTADTKEAQDMIDPFRQEFKSAVDSYATELGINKDWVYLNYAIGDQNPISHYGSDNIGIIRSASKKYDPSGVFQHLRRSGFKIPE</sequence>
<organism evidence="7 8">
    <name type="scientific">Fusarium venenatum</name>
    <dbReference type="NCBI Taxonomy" id="56646"/>
    <lineage>
        <taxon>Eukaryota</taxon>
        <taxon>Fungi</taxon>
        <taxon>Dikarya</taxon>
        <taxon>Ascomycota</taxon>
        <taxon>Pezizomycotina</taxon>
        <taxon>Sordariomycetes</taxon>
        <taxon>Hypocreomycetidae</taxon>
        <taxon>Hypocreales</taxon>
        <taxon>Nectriaceae</taxon>
        <taxon>Fusarium</taxon>
    </lineage>
</organism>
<accession>A0A2L2THX5</accession>
<comment type="similarity">
    <text evidence="1">Belongs to the oxygen-dependent FAD-linked oxidoreductase family.</text>
</comment>
<evidence type="ECO:0000256" key="2">
    <source>
        <dbReference type="ARBA" id="ARBA00022630"/>
    </source>
</evidence>
<evidence type="ECO:0000313" key="7">
    <source>
        <dbReference type="EMBL" id="CEI67623.1"/>
    </source>
</evidence>
<dbReference type="PANTHER" id="PTHR42973">
    <property type="entry name" value="BINDING OXIDOREDUCTASE, PUTATIVE (AFU_ORTHOLOGUE AFUA_1G17690)-RELATED"/>
    <property type="match status" value="1"/>
</dbReference>
<dbReference type="PROSITE" id="PS51387">
    <property type="entry name" value="FAD_PCMH"/>
    <property type="match status" value="1"/>
</dbReference>
<keyword evidence="2" id="KW-0285">Flavoprotein</keyword>
<dbReference type="GO" id="GO:0016491">
    <property type="term" value="F:oxidoreductase activity"/>
    <property type="evidence" value="ECO:0007669"/>
    <property type="project" value="UniProtKB-KW"/>
</dbReference>
<feature type="signal peptide" evidence="5">
    <location>
        <begin position="1"/>
        <end position="15"/>
    </location>
</feature>
<evidence type="ECO:0000256" key="3">
    <source>
        <dbReference type="ARBA" id="ARBA00022827"/>
    </source>
</evidence>
<feature type="domain" description="FAD-binding PCMH-type" evidence="6">
    <location>
        <begin position="57"/>
        <end position="245"/>
    </location>
</feature>
<dbReference type="SUPFAM" id="SSF56176">
    <property type="entry name" value="FAD-binding/transporter-associated domain-like"/>
    <property type="match status" value="1"/>
</dbReference>